<sequence length="69" mass="7382">MCASIIAVAADCGAAIRHRLAAARSRLRPRAACPAYWNDGLLKDLGLGHGDEYAIGAGLYEGDATRRRR</sequence>
<comment type="caution">
    <text evidence="1">The sequence shown here is derived from an EMBL/GenBank/DDBJ whole genome shotgun (WGS) entry which is preliminary data.</text>
</comment>
<protein>
    <recommendedName>
        <fullName evidence="3">DUF1127 domain-containing protein</fullName>
    </recommendedName>
</protein>
<evidence type="ECO:0008006" key="3">
    <source>
        <dbReference type="Google" id="ProtNLM"/>
    </source>
</evidence>
<accession>A0ABQ4PZF2</accession>
<reference evidence="1 2" key="1">
    <citation type="journal article" date="2022" name="Int. J. Syst. Evol. Microbiol.">
        <title>Noviherbaspirillum aridicola sp. nov., isolated from an arid soil in Pakistan.</title>
        <authorList>
            <person name="Khan I.U."/>
            <person name="Saqib M."/>
            <person name="Amin A."/>
            <person name="Hussain F."/>
            <person name="Li L."/>
            <person name="Liu Y.H."/>
            <person name="Fang B.Z."/>
            <person name="Ahmed I."/>
            <person name="Li W.J."/>
        </authorList>
    </citation>
    <scope>NUCLEOTIDE SEQUENCE [LARGE SCALE GENOMIC DNA]</scope>
    <source>
        <strain evidence="1 2">NCCP-691</strain>
    </source>
</reference>
<proteinExistence type="predicted"/>
<dbReference type="Proteomes" id="UP000887222">
    <property type="component" value="Unassembled WGS sequence"/>
</dbReference>
<evidence type="ECO:0000313" key="1">
    <source>
        <dbReference type="EMBL" id="GIZ50281.1"/>
    </source>
</evidence>
<gene>
    <name evidence="1" type="ORF">NCCP691_02950</name>
</gene>
<name>A0ABQ4PZF2_9BURK</name>
<organism evidence="1 2">
    <name type="scientific">Noviherbaspirillum aridicola</name>
    <dbReference type="NCBI Taxonomy" id="2849687"/>
    <lineage>
        <taxon>Bacteria</taxon>
        <taxon>Pseudomonadati</taxon>
        <taxon>Pseudomonadota</taxon>
        <taxon>Betaproteobacteria</taxon>
        <taxon>Burkholderiales</taxon>
        <taxon>Oxalobacteraceae</taxon>
        <taxon>Noviherbaspirillum</taxon>
    </lineage>
</organism>
<evidence type="ECO:0000313" key="2">
    <source>
        <dbReference type="Proteomes" id="UP000887222"/>
    </source>
</evidence>
<keyword evidence="2" id="KW-1185">Reference proteome</keyword>
<dbReference type="EMBL" id="BPMK01000001">
    <property type="protein sequence ID" value="GIZ50281.1"/>
    <property type="molecule type" value="Genomic_DNA"/>
</dbReference>